<keyword evidence="1" id="KW-0472">Membrane</keyword>
<dbReference type="Proteomes" id="UP000826573">
    <property type="component" value="Unassembled WGS sequence"/>
</dbReference>
<evidence type="ECO:0008006" key="5">
    <source>
        <dbReference type="Google" id="ProtNLM"/>
    </source>
</evidence>
<feature type="signal peptide" evidence="2">
    <location>
        <begin position="1"/>
        <end position="22"/>
    </location>
</feature>
<feature type="transmembrane region" description="Helical" evidence="1">
    <location>
        <begin position="119"/>
        <end position="145"/>
    </location>
</feature>
<feature type="chain" id="PRO_5040278307" description="Secreted protein" evidence="2">
    <location>
        <begin position="23"/>
        <end position="164"/>
    </location>
</feature>
<name>A0A9P8HJ26_9HYPO</name>
<evidence type="ECO:0000256" key="1">
    <source>
        <dbReference type="SAM" id="Phobius"/>
    </source>
</evidence>
<dbReference type="EMBL" id="JAIMJC010000004">
    <property type="protein sequence ID" value="KAH0525792.1"/>
    <property type="molecule type" value="Genomic_DNA"/>
</dbReference>
<evidence type="ECO:0000256" key="2">
    <source>
        <dbReference type="SAM" id="SignalP"/>
    </source>
</evidence>
<proteinExistence type="predicted"/>
<evidence type="ECO:0000313" key="3">
    <source>
        <dbReference type="EMBL" id="KAH0525792.1"/>
    </source>
</evidence>
<keyword evidence="1" id="KW-0812">Transmembrane</keyword>
<protein>
    <recommendedName>
        <fullName evidence="5">Secreted protein</fullName>
    </recommendedName>
</protein>
<dbReference type="AlphaFoldDB" id="A0A9P8HJ26"/>
<comment type="caution">
    <text evidence="3">The sequence shown here is derived from an EMBL/GenBank/DDBJ whole genome shotgun (WGS) entry which is preliminary data.</text>
</comment>
<accession>A0A9P8HJ26</accession>
<gene>
    <name evidence="3" type="ORF">TsFJ059_009209</name>
</gene>
<keyword evidence="2" id="KW-0732">Signal</keyword>
<evidence type="ECO:0000313" key="4">
    <source>
        <dbReference type="Proteomes" id="UP000826573"/>
    </source>
</evidence>
<keyword evidence="4" id="KW-1185">Reference proteome</keyword>
<sequence length="164" mass="17814">MTAKCRLLQSSVWLLASLSSQSSLLLSSTAGAGANMTGTRSTAGKTLTVARIMPVMSQLRRSRRSKDRTAALKPNKFLRCQRCPYQSITISMMTSIFMETTTMNISTKATISSTALIKMMIMVFTAIPIRAATAIIVVIIGIIGLTAPIKSSFPETQLPRLRIL</sequence>
<reference evidence="3 4" key="1">
    <citation type="submission" date="2021-08" db="EMBL/GenBank/DDBJ databases">
        <title>The highly contiguous genome resource for Trichoderma semiorbis FJ059, a fungal antagonistic to plant pathogens.</title>
        <authorList>
            <person name="Liu T."/>
        </authorList>
    </citation>
    <scope>NUCLEOTIDE SEQUENCE [LARGE SCALE GENOMIC DNA]</scope>
    <source>
        <strain evidence="3 4">FJ059</strain>
    </source>
</reference>
<keyword evidence="1" id="KW-1133">Transmembrane helix</keyword>
<organism evidence="3 4">
    <name type="scientific">Trichoderma semiorbis</name>
    <dbReference type="NCBI Taxonomy" id="1491008"/>
    <lineage>
        <taxon>Eukaryota</taxon>
        <taxon>Fungi</taxon>
        <taxon>Dikarya</taxon>
        <taxon>Ascomycota</taxon>
        <taxon>Pezizomycotina</taxon>
        <taxon>Sordariomycetes</taxon>
        <taxon>Hypocreomycetidae</taxon>
        <taxon>Hypocreales</taxon>
        <taxon>Hypocreaceae</taxon>
        <taxon>Trichoderma</taxon>
    </lineage>
</organism>